<evidence type="ECO:0000313" key="1">
    <source>
        <dbReference type="EMBL" id="VAW72667.1"/>
    </source>
</evidence>
<proteinExistence type="predicted"/>
<dbReference type="EMBL" id="UOFM01000029">
    <property type="protein sequence ID" value="VAW72667.1"/>
    <property type="molecule type" value="Genomic_DNA"/>
</dbReference>
<dbReference type="InterPro" id="IPR013320">
    <property type="entry name" value="ConA-like_dom_sf"/>
</dbReference>
<reference evidence="1" key="1">
    <citation type="submission" date="2018-06" db="EMBL/GenBank/DDBJ databases">
        <authorList>
            <person name="Zhirakovskaya E."/>
        </authorList>
    </citation>
    <scope>NUCLEOTIDE SEQUENCE</scope>
</reference>
<accession>A0A3B0YAT6</accession>
<gene>
    <name evidence="1" type="ORF">MNBD_GAMMA14-1626</name>
</gene>
<sequence>MDGNPGEIDLSRYNVAQWATLNGYIAVPADAVQPTLSYSYKLELLSGDNMYVRIQTQGSNTWTTIRSYNYYNNHSEYVREEIDLSAYAGQAVRVRFDQRNGSGNGSRLWVVDDFQVGEPPLASYGYPYSNDFETSVADWNTQGVWSVSTDHNAWTSQSGFLHLDGNPGEIDLSRYNVAQWATLNGYITIPVGAAQPTLSYSYKLGLLSGDNMYVRIQTQGSNSWTTIRSYNAYNNHSEYVREEIDLSAYAGQAIRVRFDQRNGSGSGSRLWVVDDFQVSEPPVASYTYPYSNDFEVAASDWNTQGAWAVTTDHNGWTSQSGVRHLDGNAGEVDLSRYNVAQWATLNGYIPIPVDAIQPTLSYGYQLELLSGDNMYVRVQEQGDNTWITVRSYNLNDNAVGYVLEQVDLSAYAGKAVRIRFDQRNGSGSGTRLWVIDDLQVGG</sequence>
<dbReference type="SUPFAM" id="SSF49899">
    <property type="entry name" value="Concanavalin A-like lectins/glucanases"/>
    <property type="match status" value="2"/>
</dbReference>
<organism evidence="1">
    <name type="scientific">hydrothermal vent metagenome</name>
    <dbReference type="NCBI Taxonomy" id="652676"/>
    <lineage>
        <taxon>unclassified sequences</taxon>
        <taxon>metagenomes</taxon>
        <taxon>ecological metagenomes</taxon>
    </lineage>
</organism>
<protein>
    <submittedName>
        <fullName evidence="1">Uncharacterized protein</fullName>
    </submittedName>
</protein>
<dbReference type="AlphaFoldDB" id="A0A3B0YAT6"/>
<name>A0A3B0YAT6_9ZZZZ</name>
<dbReference type="Gene3D" id="2.60.120.260">
    <property type="entry name" value="Galactose-binding domain-like"/>
    <property type="match status" value="3"/>
</dbReference>